<evidence type="ECO:0000313" key="7">
    <source>
        <dbReference type="EMBL" id="KAJ3200058.1"/>
    </source>
</evidence>
<reference evidence="7" key="1">
    <citation type="submission" date="2020-05" db="EMBL/GenBank/DDBJ databases">
        <title>Phylogenomic resolution of chytrid fungi.</title>
        <authorList>
            <person name="Stajich J.E."/>
            <person name="Amses K."/>
            <person name="Simmons R."/>
            <person name="Seto K."/>
            <person name="Myers J."/>
            <person name="Bonds A."/>
            <person name="Quandt C.A."/>
            <person name="Barry K."/>
            <person name="Liu P."/>
            <person name="Grigoriev I."/>
            <person name="Longcore J.E."/>
            <person name="James T.Y."/>
        </authorList>
    </citation>
    <scope>NUCLEOTIDE SEQUENCE</scope>
    <source>
        <strain evidence="7">JEL0476</strain>
    </source>
</reference>
<comment type="cofactor">
    <cofactor evidence="1">
        <name>a divalent metal cation</name>
        <dbReference type="ChEBI" id="CHEBI:60240"/>
    </cofactor>
</comment>
<dbReference type="GO" id="GO:0070966">
    <property type="term" value="P:nuclear-transcribed mRNA catabolic process, no-go decay"/>
    <property type="evidence" value="ECO:0007669"/>
    <property type="project" value="InterPro"/>
</dbReference>
<dbReference type="InterPro" id="IPR000719">
    <property type="entry name" value="Prot_kinase_dom"/>
</dbReference>
<proteinExistence type="inferred from homology"/>
<sequence length="220" mass="25021">DQLFQYITAEAIKNDKKSILENKQKIILVHSNSGQKHALQEVLQEPTIQSKLSDTKFAIEVKTLDKFYSTLNAEPSKAFYGYKHCWAAAEQGAVETLMITDALFRAQNVATRRQYIALVEKVREFGGKTLLFSSLHSSGEQLMQDHLTTKGRLPEREARKYFRQLISALDHCHQANVVHRDLKLENLLLNAENNLLISDFGLGRTFKSGAQELMSVKKKN</sequence>
<dbReference type="GO" id="GO:0032790">
    <property type="term" value="P:ribosome disassembly"/>
    <property type="evidence" value="ECO:0007669"/>
    <property type="project" value="TreeGrafter"/>
</dbReference>
<accession>A0AAD5XRG3</accession>
<dbReference type="Gene3D" id="3.30.1330.30">
    <property type="match status" value="1"/>
</dbReference>
<evidence type="ECO:0000256" key="5">
    <source>
        <dbReference type="ARBA" id="ARBA00022723"/>
    </source>
</evidence>
<dbReference type="GO" id="GO:0005737">
    <property type="term" value="C:cytoplasm"/>
    <property type="evidence" value="ECO:0007669"/>
    <property type="project" value="UniProtKB-SubCell"/>
</dbReference>
<dbReference type="EMBL" id="JADGJW010001978">
    <property type="protein sequence ID" value="KAJ3200058.1"/>
    <property type="molecule type" value="Genomic_DNA"/>
</dbReference>
<dbReference type="InterPro" id="IPR011009">
    <property type="entry name" value="Kinase-like_dom_sf"/>
</dbReference>
<organism evidence="7 8">
    <name type="scientific">Clydaea vesicula</name>
    <dbReference type="NCBI Taxonomy" id="447962"/>
    <lineage>
        <taxon>Eukaryota</taxon>
        <taxon>Fungi</taxon>
        <taxon>Fungi incertae sedis</taxon>
        <taxon>Chytridiomycota</taxon>
        <taxon>Chytridiomycota incertae sedis</taxon>
        <taxon>Chytridiomycetes</taxon>
        <taxon>Lobulomycetales</taxon>
        <taxon>Lobulomycetaceae</taxon>
        <taxon>Clydaea</taxon>
    </lineage>
</organism>
<dbReference type="GO" id="GO:0046872">
    <property type="term" value="F:metal ion binding"/>
    <property type="evidence" value="ECO:0007669"/>
    <property type="project" value="UniProtKB-KW"/>
</dbReference>
<keyword evidence="4" id="KW-0963">Cytoplasm</keyword>
<feature type="non-terminal residue" evidence="7">
    <location>
        <position position="220"/>
    </location>
</feature>
<dbReference type="PANTHER" id="PTHR10853:SF0">
    <property type="entry name" value="PROTEIN PELOTA HOMOLOG"/>
    <property type="match status" value="1"/>
</dbReference>
<dbReference type="Gene3D" id="1.10.510.10">
    <property type="entry name" value="Transferase(Phosphotransferase) domain 1"/>
    <property type="match status" value="1"/>
</dbReference>
<comment type="subcellular location">
    <subcellularLocation>
        <location evidence="2">Cytoplasm</location>
    </subcellularLocation>
</comment>
<dbReference type="PROSITE" id="PS00108">
    <property type="entry name" value="PROTEIN_KINASE_ST"/>
    <property type="match status" value="1"/>
</dbReference>
<dbReference type="Proteomes" id="UP001211065">
    <property type="component" value="Unassembled WGS sequence"/>
</dbReference>
<evidence type="ECO:0000313" key="8">
    <source>
        <dbReference type="Proteomes" id="UP001211065"/>
    </source>
</evidence>
<evidence type="ECO:0000256" key="3">
    <source>
        <dbReference type="ARBA" id="ARBA00009504"/>
    </source>
</evidence>
<dbReference type="InterPro" id="IPR004405">
    <property type="entry name" value="TF_pelota"/>
</dbReference>
<dbReference type="FunFam" id="3.30.1330.30:FF:000008">
    <property type="entry name" value="Protein pelota homolog"/>
    <property type="match status" value="1"/>
</dbReference>
<dbReference type="Gene3D" id="3.30.420.60">
    <property type="entry name" value="eRF1 domain 2"/>
    <property type="match status" value="1"/>
</dbReference>
<evidence type="ECO:0000259" key="6">
    <source>
        <dbReference type="PROSITE" id="PS50011"/>
    </source>
</evidence>
<dbReference type="GO" id="GO:0070651">
    <property type="term" value="P:nonfunctional rRNA decay"/>
    <property type="evidence" value="ECO:0007669"/>
    <property type="project" value="TreeGrafter"/>
</dbReference>
<evidence type="ECO:0000256" key="4">
    <source>
        <dbReference type="ARBA" id="ARBA00022490"/>
    </source>
</evidence>
<gene>
    <name evidence="7" type="ORF">HK099_002829</name>
</gene>
<dbReference type="GO" id="GO:0071025">
    <property type="term" value="P:RNA surveillance"/>
    <property type="evidence" value="ECO:0007669"/>
    <property type="project" value="InterPro"/>
</dbReference>
<dbReference type="SUPFAM" id="SSF53137">
    <property type="entry name" value="Translational machinery components"/>
    <property type="match status" value="1"/>
</dbReference>
<dbReference type="InterPro" id="IPR029064">
    <property type="entry name" value="Ribosomal_eL30-like_sf"/>
</dbReference>
<comment type="caution">
    <text evidence="7">The sequence shown here is derived from an EMBL/GenBank/DDBJ whole genome shotgun (WGS) entry which is preliminary data.</text>
</comment>
<dbReference type="PROSITE" id="PS50011">
    <property type="entry name" value="PROTEIN_KINASE_DOM"/>
    <property type="match status" value="1"/>
</dbReference>
<dbReference type="GO" id="GO:0070481">
    <property type="term" value="P:nuclear-transcribed mRNA catabolic process, non-stop decay"/>
    <property type="evidence" value="ECO:0007669"/>
    <property type="project" value="InterPro"/>
</dbReference>
<feature type="domain" description="Protein kinase" evidence="6">
    <location>
        <begin position="1"/>
        <end position="220"/>
    </location>
</feature>
<dbReference type="AlphaFoldDB" id="A0AAD5XRG3"/>
<dbReference type="InterPro" id="IPR042226">
    <property type="entry name" value="eFR1_2_sf"/>
</dbReference>
<dbReference type="Pfam" id="PF00069">
    <property type="entry name" value="Pkinase"/>
    <property type="match status" value="1"/>
</dbReference>
<dbReference type="SUPFAM" id="SSF56112">
    <property type="entry name" value="Protein kinase-like (PK-like)"/>
    <property type="match status" value="1"/>
</dbReference>
<protein>
    <recommendedName>
        <fullName evidence="6">Protein kinase domain-containing protein</fullName>
    </recommendedName>
</protein>
<evidence type="ECO:0000256" key="1">
    <source>
        <dbReference type="ARBA" id="ARBA00001968"/>
    </source>
</evidence>
<dbReference type="GO" id="GO:0004672">
    <property type="term" value="F:protein kinase activity"/>
    <property type="evidence" value="ECO:0007669"/>
    <property type="project" value="InterPro"/>
</dbReference>
<keyword evidence="8" id="KW-1185">Reference proteome</keyword>
<dbReference type="SUPFAM" id="SSF55315">
    <property type="entry name" value="L30e-like"/>
    <property type="match status" value="1"/>
</dbReference>
<dbReference type="InterPro" id="IPR008271">
    <property type="entry name" value="Ser/Thr_kinase_AS"/>
</dbReference>
<name>A0AAD5XRG3_9FUNG</name>
<dbReference type="PANTHER" id="PTHR10853">
    <property type="entry name" value="PELOTA"/>
    <property type="match status" value="1"/>
</dbReference>
<dbReference type="GO" id="GO:0005524">
    <property type="term" value="F:ATP binding"/>
    <property type="evidence" value="ECO:0007669"/>
    <property type="project" value="InterPro"/>
</dbReference>
<evidence type="ECO:0000256" key="2">
    <source>
        <dbReference type="ARBA" id="ARBA00004496"/>
    </source>
</evidence>
<dbReference type="SMART" id="SM00220">
    <property type="entry name" value="S_TKc"/>
    <property type="match status" value="1"/>
</dbReference>
<comment type="similarity">
    <text evidence="3">Belongs to the eukaryotic release factor 1 family. Pelota subfamily.</text>
</comment>
<keyword evidence="5" id="KW-0479">Metal-binding</keyword>